<evidence type="ECO:0000259" key="11">
    <source>
        <dbReference type="PROSITE" id="PS52040"/>
    </source>
</evidence>
<keyword evidence="7 9" id="KW-0238">DNA-binding</keyword>
<feature type="active site" description="O-(5'-phospho-DNA)-tyrosine intermediate" evidence="9 10">
    <location>
        <position position="123"/>
    </location>
</feature>
<evidence type="ECO:0000313" key="13">
    <source>
        <dbReference type="Proteomes" id="UP000186112"/>
    </source>
</evidence>
<evidence type="ECO:0000256" key="2">
    <source>
        <dbReference type="ARBA" id="ARBA00008263"/>
    </source>
</evidence>
<dbReference type="InterPro" id="IPR002205">
    <property type="entry name" value="Topo_IIA_dom_A"/>
</dbReference>
<dbReference type="InterPro" id="IPR005743">
    <property type="entry name" value="GyrA"/>
</dbReference>
<sequence>MDKELKGQIIDINIEKEMKKSYLDYAMSVIVSRALPDVRDGLKPVHRRILYAMDELGMGPDKPHRKSARVVGDVLGKYHPHGDRSVYEAMVRLAQDFNTRYLLADGHGNFGSIDGDSAAAMRYTEVRMTKMAMEMLRDINKETVDYGLNFDETLKEPMVLPSKFPNLMVNGSSGIAVGMATNIPPHNIKEVIDAVVVLLDNPDASIDELMEEITGPDFPTGAFIVGTSGIKSAYRTGRGKLRLRAVAEIEENDKGRSMIVVTELPYQVNKANLIERIADYVRDKKIEGISDLRDESDREGMRIVIEIKRDGNPNIVLNNLYKYTQMQTTFGIIMLALVDGEPRVLNLKQMLTYYIAHQKEIIVRRTQFDLKKAEARAHIVEGLRIALDHIDEVIKIIRASKNDASAKSSLMESFGLSDIQAQAILDMRLKRLTGLERDKLDEEYRELIKQINWFKEILASDKIIYNIIKEEILDIKDRFGDRRRTRIIPSSGEINIEDMIKEEDIVITLTHFGYIKRMPEDTYKTQRRGGKGILGLTTRDEDFVEDLFITSTHDTVLFFTNKGKVFSLKGYEIPEGGRQAKGTAIINILHLEKGEKVSAIIPISSYEDDHNLILATKKGIAKKTKLSSFENIRKNGIIAITLKEDDELISVRRTCGDDEMIVVTEKGMAIRFREQDIRTMGRSAMGVKAITLADDDKVVAMDLAPDDKFVLVISEQGFGKKTPLNEYRTQIRGGKGIITYNIREKTGDIVSAKVIKKEDEIMMISLNGTIIRLKADEISTMGRNTQGVTLMKMKDDRVVAVAKYVDEVKN</sequence>
<keyword evidence="5 9" id="KW-0067">ATP-binding</keyword>
<keyword evidence="8 9" id="KW-0413">Isomerase</keyword>
<feature type="domain" description="Topo IIA-type catalytic" evidence="11">
    <location>
        <begin position="35"/>
        <end position="499"/>
    </location>
</feature>
<comment type="subunit">
    <text evidence="9">Heterotetramer, composed of two GyrA and two GyrB chains. In the heterotetramer, GyrA contains the active site tyrosine that forms a transient covalent intermediate with DNA, while GyrB binds cofactors and catalyzes ATP hydrolysis.</text>
</comment>
<dbReference type="SUPFAM" id="SSF101904">
    <property type="entry name" value="GyrA/ParC C-terminal domain-like"/>
    <property type="match status" value="1"/>
</dbReference>
<organism evidence="12 13">
    <name type="scientific">Tissierella creatinophila DSM 6911</name>
    <dbReference type="NCBI Taxonomy" id="1123403"/>
    <lineage>
        <taxon>Bacteria</taxon>
        <taxon>Bacillati</taxon>
        <taxon>Bacillota</taxon>
        <taxon>Tissierellia</taxon>
        <taxon>Tissierellales</taxon>
        <taxon>Tissierellaceae</taxon>
        <taxon>Tissierella</taxon>
    </lineage>
</organism>
<dbReference type="NCBIfam" id="NF004044">
    <property type="entry name" value="PRK05561.1"/>
    <property type="match status" value="1"/>
</dbReference>
<comment type="similarity">
    <text evidence="2 9">Belongs to the type II topoisomerase GyrA/ParC subunit family.</text>
</comment>
<dbReference type="RefSeq" id="WP_075726337.1">
    <property type="nucleotide sequence ID" value="NZ_LTDM01000020.1"/>
</dbReference>
<evidence type="ECO:0000256" key="1">
    <source>
        <dbReference type="ARBA" id="ARBA00000185"/>
    </source>
</evidence>
<name>A0A1U7M617_TISCR</name>
<dbReference type="SMART" id="SM00434">
    <property type="entry name" value="TOP4c"/>
    <property type="match status" value="1"/>
</dbReference>
<dbReference type="FunFam" id="3.90.199.10:FF:000001">
    <property type="entry name" value="DNA gyrase subunit A"/>
    <property type="match status" value="1"/>
</dbReference>
<dbReference type="Pfam" id="PF03989">
    <property type="entry name" value="DNA_gyraseA_C"/>
    <property type="match status" value="6"/>
</dbReference>
<dbReference type="InterPro" id="IPR050220">
    <property type="entry name" value="Type_II_DNA_Topoisomerases"/>
</dbReference>
<keyword evidence="6 9" id="KW-0799">Topoisomerase</keyword>
<proteinExistence type="inferred from homology"/>
<dbReference type="GO" id="GO:0005694">
    <property type="term" value="C:chromosome"/>
    <property type="evidence" value="ECO:0007669"/>
    <property type="project" value="InterPro"/>
</dbReference>
<dbReference type="NCBIfam" id="TIGR01063">
    <property type="entry name" value="gyrA"/>
    <property type="match status" value="1"/>
</dbReference>
<dbReference type="PROSITE" id="PS52040">
    <property type="entry name" value="TOPO_IIA"/>
    <property type="match status" value="1"/>
</dbReference>
<reference evidence="12 13" key="1">
    <citation type="submission" date="2016-02" db="EMBL/GenBank/DDBJ databases">
        <title>Genome sequence of Tissierella creatinophila DSM 6911.</title>
        <authorList>
            <person name="Poehlein A."/>
            <person name="Daniel R."/>
        </authorList>
    </citation>
    <scope>NUCLEOTIDE SEQUENCE [LARGE SCALE GENOMIC DNA]</scope>
    <source>
        <strain evidence="12 13">DSM 6911</strain>
    </source>
</reference>
<dbReference type="GO" id="GO:0006265">
    <property type="term" value="P:DNA topological change"/>
    <property type="evidence" value="ECO:0007669"/>
    <property type="project" value="UniProtKB-UniRule"/>
</dbReference>
<dbReference type="GO" id="GO:0009330">
    <property type="term" value="C:DNA topoisomerase type II (double strand cut, ATP-hydrolyzing) complex"/>
    <property type="evidence" value="ECO:0007669"/>
    <property type="project" value="TreeGrafter"/>
</dbReference>
<evidence type="ECO:0000256" key="8">
    <source>
        <dbReference type="ARBA" id="ARBA00023235"/>
    </source>
</evidence>
<dbReference type="HAMAP" id="MF_01897">
    <property type="entry name" value="GyrA"/>
    <property type="match status" value="1"/>
</dbReference>
<evidence type="ECO:0000313" key="12">
    <source>
        <dbReference type="EMBL" id="OLS02725.1"/>
    </source>
</evidence>
<dbReference type="InterPro" id="IPR035516">
    <property type="entry name" value="Gyrase/topoIV_suA_C"/>
</dbReference>
<dbReference type="GO" id="GO:0006261">
    <property type="term" value="P:DNA-templated DNA replication"/>
    <property type="evidence" value="ECO:0007669"/>
    <property type="project" value="UniProtKB-UniRule"/>
</dbReference>
<feature type="short sequence motif" description="GyrA-box" evidence="9">
    <location>
        <begin position="526"/>
        <end position="532"/>
    </location>
</feature>
<dbReference type="PANTHER" id="PTHR43493">
    <property type="entry name" value="DNA GYRASE/TOPOISOMERASE SUBUNIT A"/>
    <property type="match status" value="1"/>
</dbReference>
<evidence type="ECO:0000256" key="6">
    <source>
        <dbReference type="ARBA" id="ARBA00023029"/>
    </source>
</evidence>
<keyword evidence="3 9" id="KW-0963">Cytoplasm</keyword>
<dbReference type="AlphaFoldDB" id="A0A1U7M617"/>
<dbReference type="FunFam" id="3.30.1360.40:FF:000002">
    <property type="entry name" value="DNA gyrase subunit A"/>
    <property type="match status" value="1"/>
</dbReference>
<keyword evidence="13" id="KW-1185">Reference proteome</keyword>
<protein>
    <recommendedName>
        <fullName evidence="9">DNA gyrase subunit A</fullName>
        <ecNumber evidence="9">5.6.2.2</ecNumber>
    </recommendedName>
</protein>
<dbReference type="Gene3D" id="2.120.10.90">
    <property type="entry name" value="DNA gyrase/topoisomerase IV, subunit A, C-terminal"/>
    <property type="match status" value="1"/>
</dbReference>
<dbReference type="InterPro" id="IPR006691">
    <property type="entry name" value="GyrA/parC_rep"/>
</dbReference>
<dbReference type="GO" id="GO:0003677">
    <property type="term" value="F:DNA binding"/>
    <property type="evidence" value="ECO:0007669"/>
    <property type="project" value="UniProtKB-UniRule"/>
</dbReference>
<dbReference type="EC" id="5.6.2.2" evidence="9"/>
<dbReference type="PANTHER" id="PTHR43493:SF5">
    <property type="entry name" value="DNA GYRASE SUBUNIT A, CHLOROPLASTIC_MITOCHONDRIAL"/>
    <property type="match status" value="1"/>
</dbReference>
<comment type="miscellaneous">
    <text evidence="9">Few gyrases are as efficient as E.coli at forming negative supercoils. Not all organisms have 2 type II topoisomerases; in organisms with a single type II topoisomerase this enzyme also has to decatenate newly replicated chromosomes.</text>
</comment>
<comment type="caution">
    <text evidence="12">The sequence shown here is derived from an EMBL/GenBank/DDBJ whole genome shotgun (WGS) entry which is preliminary data.</text>
</comment>
<dbReference type="Gene3D" id="3.90.199.10">
    <property type="entry name" value="Topoisomerase II, domain 5"/>
    <property type="match status" value="1"/>
</dbReference>
<accession>A0A1U7M617</accession>
<dbReference type="InterPro" id="IPR013757">
    <property type="entry name" value="Topo_IIA_A_a_sf"/>
</dbReference>
<dbReference type="FunFam" id="2.120.10.90:FF:000004">
    <property type="entry name" value="DNA gyrase subunit A"/>
    <property type="match status" value="1"/>
</dbReference>
<dbReference type="Gene3D" id="3.30.1360.40">
    <property type="match status" value="1"/>
</dbReference>
<dbReference type="GO" id="GO:0034335">
    <property type="term" value="F:DNA negative supercoiling activity"/>
    <property type="evidence" value="ECO:0007669"/>
    <property type="project" value="UniProtKB-ARBA"/>
</dbReference>
<dbReference type="EMBL" id="LTDM01000020">
    <property type="protein sequence ID" value="OLS02725.1"/>
    <property type="molecule type" value="Genomic_DNA"/>
</dbReference>
<dbReference type="GO" id="GO:0005524">
    <property type="term" value="F:ATP binding"/>
    <property type="evidence" value="ECO:0007669"/>
    <property type="project" value="UniProtKB-UniRule"/>
</dbReference>
<dbReference type="Proteomes" id="UP000186112">
    <property type="component" value="Unassembled WGS sequence"/>
</dbReference>
<dbReference type="OrthoDB" id="9806486at2"/>
<keyword evidence="4 9" id="KW-0547">Nucleotide-binding</keyword>
<dbReference type="GO" id="GO:0005737">
    <property type="term" value="C:cytoplasm"/>
    <property type="evidence" value="ECO:0007669"/>
    <property type="project" value="UniProtKB-SubCell"/>
</dbReference>
<dbReference type="InterPro" id="IPR013760">
    <property type="entry name" value="Topo_IIA-like_dom_sf"/>
</dbReference>
<comment type="subcellular location">
    <subcellularLocation>
        <location evidence="9">Cytoplasm</location>
    </subcellularLocation>
</comment>
<evidence type="ECO:0000256" key="3">
    <source>
        <dbReference type="ARBA" id="ARBA00022490"/>
    </source>
</evidence>
<dbReference type="Pfam" id="PF00521">
    <property type="entry name" value="DNA_topoisoIV"/>
    <property type="match status" value="1"/>
</dbReference>
<evidence type="ECO:0000256" key="5">
    <source>
        <dbReference type="ARBA" id="ARBA00022840"/>
    </source>
</evidence>
<evidence type="ECO:0000256" key="10">
    <source>
        <dbReference type="PROSITE-ProRule" id="PRU01384"/>
    </source>
</evidence>
<evidence type="ECO:0000256" key="9">
    <source>
        <dbReference type="HAMAP-Rule" id="MF_01897"/>
    </source>
</evidence>
<dbReference type="InterPro" id="IPR013758">
    <property type="entry name" value="Topo_IIA_A/C_ab"/>
</dbReference>
<dbReference type="SUPFAM" id="SSF56719">
    <property type="entry name" value="Type II DNA topoisomerase"/>
    <property type="match status" value="1"/>
</dbReference>
<evidence type="ECO:0000256" key="4">
    <source>
        <dbReference type="ARBA" id="ARBA00022741"/>
    </source>
</evidence>
<comment type="function">
    <text evidence="9">A type II topoisomerase that negatively supercoils closed circular double-stranded (ds) DNA in an ATP-dependent manner to modulate DNA topology and maintain chromosomes in an underwound state. Negative supercoiling favors strand separation, and DNA replication, transcription, recombination and repair, all of which involve strand separation. Also able to catalyze the interconversion of other topological isomers of dsDNA rings, including catenanes and knotted rings. Type II topoisomerases break and join 2 DNA strands simultaneously in an ATP-dependent manner.</text>
</comment>
<dbReference type="Gene3D" id="1.10.268.10">
    <property type="entry name" value="Topoisomerase, domain 3"/>
    <property type="match status" value="1"/>
</dbReference>
<comment type="catalytic activity">
    <reaction evidence="1 9 10">
        <text>ATP-dependent breakage, passage and rejoining of double-stranded DNA.</text>
        <dbReference type="EC" id="5.6.2.2"/>
    </reaction>
</comment>
<dbReference type="NCBIfam" id="NF004043">
    <property type="entry name" value="PRK05560.1"/>
    <property type="match status" value="1"/>
</dbReference>
<evidence type="ECO:0000256" key="7">
    <source>
        <dbReference type="ARBA" id="ARBA00023125"/>
    </source>
</evidence>
<dbReference type="CDD" id="cd00187">
    <property type="entry name" value="TOP4c"/>
    <property type="match status" value="1"/>
</dbReference>
<gene>
    <name evidence="9 12" type="primary">gyrA</name>
    <name evidence="12" type="ORF">TICRE_13160</name>
</gene>
<dbReference type="FunFam" id="1.10.268.10:FF:000001">
    <property type="entry name" value="DNA gyrase subunit A"/>
    <property type="match status" value="1"/>
</dbReference>